<evidence type="ECO:0000259" key="2">
    <source>
        <dbReference type="Pfam" id="PF17482"/>
    </source>
</evidence>
<dbReference type="InterPro" id="IPR020287">
    <property type="entry name" value="Tail_sheath_C"/>
</dbReference>
<name>A0ABN6PMW4_9BURK</name>
<dbReference type="PANTHER" id="PTHR35861:SF1">
    <property type="entry name" value="PHAGE TAIL SHEATH PROTEIN"/>
    <property type="match status" value="1"/>
</dbReference>
<gene>
    <name evidence="3" type="ORF">CATMQ487_28730</name>
</gene>
<evidence type="ECO:0000313" key="4">
    <source>
        <dbReference type="Proteomes" id="UP001057498"/>
    </source>
</evidence>
<reference evidence="3" key="1">
    <citation type="submission" date="2022-04" db="EMBL/GenBank/DDBJ databases">
        <title>Whole genome sequence of Sphaerotilus sp. FB-5.</title>
        <authorList>
            <person name="Takeda M."/>
            <person name="Narihara S."/>
            <person name="Akimoto M."/>
            <person name="Akimoto R."/>
            <person name="Nishiyashiki S."/>
            <person name="Murakami T."/>
        </authorList>
    </citation>
    <scope>NUCLEOTIDE SEQUENCE</scope>
    <source>
        <strain evidence="3">FB-5</strain>
    </source>
</reference>
<feature type="domain" description="Tail sheath protein C-terminal" evidence="2">
    <location>
        <begin position="548"/>
        <end position="651"/>
    </location>
</feature>
<dbReference type="Proteomes" id="UP001057498">
    <property type="component" value="Chromosome"/>
</dbReference>
<evidence type="ECO:0000256" key="1">
    <source>
        <dbReference type="ARBA" id="ARBA00008005"/>
    </source>
</evidence>
<organism evidence="3 4">
    <name type="scientific">Sphaerotilus microaerophilus</name>
    <dbReference type="NCBI Taxonomy" id="2914710"/>
    <lineage>
        <taxon>Bacteria</taxon>
        <taxon>Pseudomonadati</taxon>
        <taxon>Pseudomonadota</taxon>
        <taxon>Betaproteobacteria</taxon>
        <taxon>Burkholderiales</taxon>
        <taxon>Sphaerotilaceae</taxon>
        <taxon>Sphaerotilus</taxon>
    </lineage>
</organism>
<evidence type="ECO:0000313" key="3">
    <source>
        <dbReference type="EMBL" id="BDI05903.1"/>
    </source>
</evidence>
<sequence length="672" mass="70830">MSLLRTPGVALERRDAARPPAVVLRTDVAGLVGLTERGPLDTAVPVESMRQFHAHFGGFIDGGFAAWAARGFFENGGRRLWVVRAAHRQFGGDAAANAARAAGATVQDLAGHPVLSLAASSPGVWGNALALQWSASGSVVTTSASTTDPRKSVVASVRGFAPAELVRIEQDATVLHRVIAAIDATTRTVYWVHPDPALRRSAEQPLVGIDATRPLRLVRVAYGLVVRERGEVVASHADLHPAPHHPRWIGTVLRAPAIASALPADTEVPRPPPPVLADGLVEDPLAPVLPLAVVPGDTLWLAGGTDGLADLSVDEFIGEDDAPGDSDFVRAVKTRGVRALMPIDEISLLAAPDLLIRPVPRPDLLPLPPPSVDACRRCPPPATPPAPAVPLPLGETAGPFSDDEVARAQAALVALAERAGDRFVVLGVPLALALPERSRDDVLAWRARFGARCAALYAPWLRVADPRASDTTRLVPACGHVLGAIAATDLADGVQRAPAIRRLSDVVDVSRPVDPTTWALWNEGSVNALRIGPSNGAEVSGARTTSHEPAYRYINVVRLVLTIRKAADTALQWTVFEPNDAALRAQVEATLLAILRLFHAQGAFAGDTEATSFYALCDGTLNPQSGIDAGRLVAEVGIAPAAPAEFIVLRIGRQAGTPQVELYAHGEAMEAR</sequence>
<dbReference type="Pfam" id="PF17482">
    <property type="entry name" value="Phage_sheath_1C"/>
    <property type="match status" value="1"/>
</dbReference>
<dbReference type="RefSeq" id="WP_251969236.1">
    <property type="nucleotide sequence ID" value="NZ_AP025730.1"/>
</dbReference>
<dbReference type="InterPro" id="IPR052042">
    <property type="entry name" value="Tail_sheath_structural"/>
</dbReference>
<proteinExistence type="inferred from homology"/>
<keyword evidence="4" id="KW-1185">Reference proteome</keyword>
<comment type="similarity">
    <text evidence="1">Belongs to the myoviridae tail sheath protein family.</text>
</comment>
<accession>A0ABN6PMW4</accession>
<dbReference type="Gene3D" id="3.40.50.11780">
    <property type="match status" value="2"/>
</dbReference>
<protein>
    <recommendedName>
        <fullName evidence="2">Tail sheath protein C-terminal domain-containing protein</fullName>
    </recommendedName>
</protein>
<dbReference type="EMBL" id="AP025730">
    <property type="protein sequence ID" value="BDI05903.1"/>
    <property type="molecule type" value="Genomic_DNA"/>
</dbReference>
<dbReference type="PANTHER" id="PTHR35861">
    <property type="match status" value="1"/>
</dbReference>